<dbReference type="EMBL" id="ML977593">
    <property type="protein sequence ID" value="KAF1999695.1"/>
    <property type="molecule type" value="Genomic_DNA"/>
</dbReference>
<gene>
    <name evidence="2" type="ORF">P154DRAFT_535206</name>
</gene>
<evidence type="ECO:0000313" key="2">
    <source>
        <dbReference type="EMBL" id="KAF1999695.1"/>
    </source>
</evidence>
<reference evidence="2" key="1">
    <citation type="journal article" date="2020" name="Stud. Mycol.">
        <title>101 Dothideomycetes genomes: a test case for predicting lifestyles and emergence of pathogens.</title>
        <authorList>
            <person name="Haridas S."/>
            <person name="Albert R."/>
            <person name="Binder M."/>
            <person name="Bloem J."/>
            <person name="Labutti K."/>
            <person name="Salamov A."/>
            <person name="Andreopoulos B."/>
            <person name="Baker S."/>
            <person name="Barry K."/>
            <person name="Bills G."/>
            <person name="Bluhm B."/>
            <person name="Cannon C."/>
            <person name="Castanera R."/>
            <person name="Culley D."/>
            <person name="Daum C."/>
            <person name="Ezra D."/>
            <person name="Gonzalez J."/>
            <person name="Henrissat B."/>
            <person name="Kuo A."/>
            <person name="Liang C."/>
            <person name="Lipzen A."/>
            <person name="Lutzoni F."/>
            <person name="Magnuson J."/>
            <person name="Mondo S."/>
            <person name="Nolan M."/>
            <person name="Ohm R."/>
            <person name="Pangilinan J."/>
            <person name="Park H.-J."/>
            <person name="Ramirez L."/>
            <person name="Alfaro M."/>
            <person name="Sun H."/>
            <person name="Tritt A."/>
            <person name="Yoshinaga Y."/>
            <person name="Zwiers L.-H."/>
            <person name="Turgeon B."/>
            <person name="Goodwin S."/>
            <person name="Spatafora J."/>
            <person name="Crous P."/>
            <person name="Grigoriev I."/>
        </authorList>
    </citation>
    <scope>NUCLEOTIDE SEQUENCE</scope>
    <source>
        <strain evidence="2">CBS 123094</strain>
    </source>
</reference>
<organism evidence="2 3">
    <name type="scientific">Amniculicola lignicola CBS 123094</name>
    <dbReference type="NCBI Taxonomy" id="1392246"/>
    <lineage>
        <taxon>Eukaryota</taxon>
        <taxon>Fungi</taxon>
        <taxon>Dikarya</taxon>
        <taxon>Ascomycota</taxon>
        <taxon>Pezizomycotina</taxon>
        <taxon>Dothideomycetes</taxon>
        <taxon>Pleosporomycetidae</taxon>
        <taxon>Pleosporales</taxon>
        <taxon>Amniculicolaceae</taxon>
        <taxon>Amniculicola</taxon>
    </lineage>
</organism>
<evidence type="ECO:0000313" key="3">
    <source>
        <dbReference type="Proteomes" id="UP000799779"/>
    </source>
</evidence>
<keyword evidence="3" id="KW-1185">Reference proteome</keyword>
<evidence type="ECO:0000256" key="1">
    <source>
        <dbReference type="SAM" id="MobiDB-lite"/>
    </source>
</evidence>
<feature type="region of interest" description="Disordered" evidence="1">
    <location>
        <begin position="93"/>
        <end position="162"/>
    </location>
</feature>
<dbReference type="OrthoDB" id="3945463at2759"/>
<feature type="compositionally biased region" description="Basic residues" evidence="1">
    <location>
        <begin position="95"/>
        <end position="113"/>
    </location>
</feature>
<protein>
    <submittedName>
        <fullName evidence="2">Uncharacterized protein</fullName>
    </submittedName>
</protein>
<dbReference type="AlphaFoldDB" id="A0A6A5WKR8"/>
<dbReference type="Proteomes" id="UP000799779">
    <property type="component" value="Unassembled WGS sequence"/>
</dbReference>
<accession>A0A6A5WKR8</accession>
<feature type="compositionally biased region" description="Acidic residues" evidence="1">
    <location>
        <begin position="121"/>
        <end position="136"/>
    </location>
</feature>
<proteinExistence type="predicted"/>
<sequence length="162" mass="18713">MSVRTVLLEHENKRLKEALVNEKKKRQRGKPLLLEAPTEYDGGAIFWSLKKSLEKKEKAEKRAKKERMLEERKRTHVIAKEIKLHTQAEKQLQKLAKKTPAPRKNTSKNKGKPKAITIESSTDEEELDEASDEEVSLMEMGAATPARSRRSRNINLPTRFRN</sequence>
<name>A0A6A5WKR8_9PLEO</name>